<proteinExistence type="predicted"/>
<dbReference type="AlphaFoldDB" id="A0A072U973"/>
<dbReference type="EMBL" id="PSQE01000006">
    <property type="protein sequence ID" value="RHN51443.1"/>
    <property type="molecule type" value="Genomic_DNA"/>
</dbReference>
<evidence type="ECO:0000256" key="1">
    <source>
        <dbReference type="SAM" id="Phobius"/>
    </source>
</evidence>
<reference evidence="4" key="3">
    <citation type="submission" date="2015-04" db="UniProtKB">
        <authorList>
            <consortium name="EnsemblPlants"/>
        </authorList>
    </citation>
    <scope>IDENTIFICATION</scope>
    <source>
        <strain evidence="4">cv. Jemalong A17</strain>
    </source>
</reference>
<reference evidence="3" key="4">
    <citation type="journal article" date="2018" name="Nat. Plants">
        <title>Whole-genome landscape of Medicago truncatula symbiotic genes.</title>
        <authorList>
            <person name="Pecrix Y."/>
            <person name="Gamas P."/>
            <person name="Carrere S."/>
        </authorList>
    </citation>
    <scope>NUCLEOTIDE SEQUENCE</scope>
    <source>
        <tissue evidence="3">Leaves</tissue>
    </source>
</reference>
<dbReference type="Gramene" id="rna35877">
    <property type="protein sequence ID" value="RHN51443.1"/>
    <property type="gene ID" value="gene35877"/>
</dbReference>
<evidence type="ECO:0000313" key="4">
    <source>
        <dbReference type="EnsemblPlants" id="KEH26217"/>
    </source>
</evidence>
<keyword evidence="1" id="KW-0472">Membrane</keyword>
<sequence>MANHWIPVNFIKMDLVGVFNLHLIYLVEFISAWEKIREKRDLQSSDWQRQKEGGKREGKGIVYGNCRPLDIFFGS</sequence>
<keyword evidence="5" id="KW-1185">Reference proteome</keyword>
<reference evidence="2 5" key="2">
    <citation type="journal article" date="2014" name="BMC Genomics">
        <title>An improved genome release (version Mt4.0) for the model legume Medicago truncatula.</title>
        <authorList>
            <person name="Tang H."/>
            <person name="Krishnakumar V."/>
            <person name="Bidwell S."/>
            <person name="Rosen B."/>
            <person name="Chan A."/>
            <person name="Zhou S."/>
            <person name="Gentzbittel L."/>
            <person name="Childs K.L."/>
            <person name="Yandell M."/>
            <person name="Gundlach H."/>
            <person name="Mayer K.F."/>
            <person name="Schwartz D.C."/>
            <person name="Town C.D."/>
        </authorList>
    </citation>
    <scope>GENOME REANNOTATION</scope>
    <source>
        <strain evidence="2">A17</strain>
        <strain evidence="4 5">cv. Jemalong A17</strain>
    </source>
</reference>
<accession>A0A072U973</accession>
<evidence type="ECO:0000313" key="5">
    <source>
        <dbReference type="Proteomes" id="UP000002051"/>
    </source>
</evidence>
<name>A0A072U973_MEDTR</name>
<evidence type="ECO:0000313" key="3">
    <source>
        <dbReference type="EMBL" id="RHN51443.1"/>
    </source>
</evidence>
<gene>
    <name evidence="2" type="ordered locus">MTR_6g047890</name>
    <name evidence="3" type="ORF">MtrunA17_Chr6g0468611</name>
</gene>
<keyword evidence="1" id="KW-1133">Transmembrane helix</keyword>
<dbReference type="EMBL" id="CM001222">
    <property type="protein sequence ID" value="KEH26217.1"/>
    <property type="molecule type" value="Genomic_DNA"/>
</dbReference>
<protein>
    <submittedName>
        <fullName evidence="2">Transmembrane protein, putative</fullName>
    </submittedName>
</protein>
<feature type="transmembrane region" description="Helical" evidence="1">
    <location>
        <begin position="15"/>
        <end position="33"/>
    </location>
</feature>
<dbReference type="Proteomes" id="UP000002051">
    <property type="component" value="Chromosome 6"/>
</dbReference>
<dbReference type="EnsemblPlants" id="KEH26217">
    <property type="protein sequence ID" value="KEH26217"/>
    <property type="gene ID" value="MTR_6g047890"/>
</dbReference>
<dbReference type="HOGENOM" id="CLU_2674852_0_0_1"/>
<dbReference type="Proteomes" id="UP000265566">
    <property type="component" value="Chromosome 6"/>
</dbReference>
<reference evidence="2 5" key="1">
    <citation type="journal article" date="2011" name="Nature">
        <title>The Medicago genome provides insight into the evolution of rhizobial symbioses.</title>
        <authorList>
            <person name="Young N.D."/>
            <person name="Debelle F."/>
            <person name="Oldroyd G.E."/>
            <person name="Geurts R."/>
            <person name="Cannon S.B."/>
            <person name="Udvardi M.K."/>
            <person name="Benedito V.A."/>
            <person name="Mayer K.F."/>
            <person name="Gouzy J."/>
            <person name="Schoof H."/>
            <person name="Van de Peer Y."/>
            <person name="Proost S."/>
            <person name="Cook D.R."/>
            <person name="Meyers B.C."/>
            <person name="Spannagl M."/>
            <person name="Cheung F."/>
            <person name="De Mita S."/>
            <person name="Krishnakumar V."/>
            <person name="Gundlach H."/>
            <person name="Zhou S."/>
            <person name="Mudge J."/>
            <person name="Bharti A.K."/>
            <person name="Murray J.D."/>
            <person name="Naoumkina M.A."/>
            <person name="Rosen B."/>
            <person name="Silverstein K.A."/>
            <person name="Tang H."/>
            <person name="Rombauts S."/>
            <person name="Zhao P.X."/>
            <person name="Zhou P."/>
            <person name="Barbe V."/>
            <person name="Bardou P."/>
            <person name="Bechner M."/>
            <person name="Bellec A."/>
            <person name="Berger A."/>
            <person name="Berges H."/>
            <person name="Bidwell S."/>
            <person name="Bisseling T."/>
            <person name="Choisne N."/>
            <person name="Couloux A."/>
            <person name="Denny R."/>
            <person name="Deshpande S."/>
            <person name="Dai X."/>
            <person name="Doyle J.J."/>
            <person name="Dudez A.M."/>
            <person name="Farmer A.D."/>
            <person name="Fouteau S."/>
            <person name="Franken C."/>
            <person name="Gibelin C."/>
            <person name="Gish J."/>
            <person name="Goldstein S."/>
            <person name="Gonzalez A.J."/>
            <person name="Green P.J."/>
            <person name="Hallab A."/>
            <person name="Hartog M."/>
            <person name="Hua A."/>
            <person name="Humphray S.J."/>
            <person name="Jeong D.H."/>
            <person name="Jing Y."/>
            <person name="Jocker A."/>
            <person name="Kenton S.M."/>
            <person name="Kim D.J."/>
            <person name="Klee K."/>
            <person name="Lai H."/>
            <person name="Lang C."/>
            <person name="Lin S."/>
            <person name="Macmil S.L."/>
            <person name="Magdelenat G."/>
            <person name="Matthews L."/>
            <person name="McCorrison J."/>
            <person name="Monaghan E.L."/>
            <person name="Mun J.H."/>
            <person name="Najar F.Z."/>
            <person name="Nicholson C."/>
            <person name="Noirot C."/>
            <person name="O'Bleness M."/>
            <person name="Paule C.R."/>
            <person name="Poulain J."/>
            <person name="Prion F."/>
            <person name="Qin B."/>
            <person name="Qu C."/>
            <person name="Retzel E.F."/>
            <person name="Riddle C."/>
            <person name="Sallet E."/>
            <person name="Samain S."/>
            <person name="Samson N."/>
            <person name="Sanders I."/>
            <person name="Saurat O."/>
            <person name="Scarpelli C."/>
            <person name="Schiex T."/>
            <person name="Segurens B."/>
            <person name="Severin A.J."/>
            <person name="Sherrier D.J."/>
            <person name="Shi R."/>
            <person name="Sims S."/>
            <person name="Singer S.R."/>
            <person name="Sinharoy S."/>
            <person name="Sterck L."/>
            <person name="Viollet A."/>
            <person name="Wang B.B."/>
            <person name="Wang K."/>
            <person name="Wang M."/>
            <person name="Wang X."/>
            <person name="Warfsmann J."/>
            <person name="Weissenbach J."/>
            <person name="White D.D."/>
            <person name="White J.D."/>
            <person name="Wiley G.B."/>
            <person name="Wincker P."/>
            <person name="Xing Y."/>
            <person name="Yang L."/>
            <person name="Yao Z."/>
            <person name="Ying F."/>
            <person name="Zhai J."/>
            <person name="Zhou L."/>
            <person name="Zuber A."/>
            <person name="Denarie J."/>
            <person name="Dixon R.A."/>
            <person name="May G.D."/>
            <person name="Schwartz D.C."/>
            <person name="Rogers J."/>
            <person name="Quetier F."/>
            <person name="Town C.D."/>
            <person name="Roe B.A."/>
        </authorList>
    </citation>
    <scope>NUCLEOTIDE SEQUENCE [LARGE SCALE GENOMIC DNA]</scope>
    <source>
        <strain evidence="2">A17</strain>
        <strain evidence="4 5">cv. Jemalong A17</strain>
    </source>
</reference>
<keyword evidence="1 2" id="KW-0812">Transmembrane</keyword>
<organism evidence="2 5">
    <name type="scientific">Medicago truncatula</name>
    <name type="common">Barrel medic</name>
    <name type="synonym">Medicago tribuloides</name>
    <dbReference type="NCBI Taxonomy" id="3880"/>
    <lineage>
        <taxon>Eukaryota</taxon>
        <taxon>Viridiplantae</taxon>
        <taxon>Streptophyta</taxon>
        <taxon>Embryophyta</taxon>
        <taxon>Tracheophyta</taxon>
        <taxon>Spermatophyta</taxon>
        <taxon>Magnoliopsida</taxon>
        <taxon>eudicotyledons</taxon>
        <taxon>Gunneridae</taxon>
        <taxon>Pentapetalae</taxon>
        <taxon>rosids</taxon>
        <taxon>fabids</taxon>
        <taxon>Fabales</taxon>
        <taxon>Fabaceae</taxon>
        <taxon>Papilionoideae</taxon>
        <taxon>50 kb inversion clade</taxon>
        <taxon>NPAAA clade</taxon>
        <taxon>Hologalegina</taxon>
        <taxon>IRL clade</taxon>
        <taxon>Trifolieae</taxon>
        <taxon>Medicago</taxon>
    </lineage>
</organism>
<evidence type="ECO:0000313" key="2">
    <source>
        <dbReference type="EMBL" id="KEH26217.1"/>
    </source>
</evidence>